<protein>
    <submittedName>
        <fullName evidence="3">Two-component system response regulator</fullName>
    </submittedName>
</protein>
<dbReference type="SUPFAM" id="SSF52172">
    <property type="entry name" value="CheY-like"/>
    <property type="match status" value="1"/>
</dbReference>
<dbReference type="PROSITE" id="PS50110">
    <property type="entry name" value="RESPONSE_REGULATORY"/>
    <property type="match status" value="1"/>
</dbReference>
<evidence type="ECO:0000313" key="4">
    <source>
        <dbReference type="Proteomes" id="UP000188879"/>
    </source>
</evidence>
<dbReference type="GO" id="GO:0000160">
    <property type="term" value="P:phosphorelay signal transduction system"/>
    <property type="evidence" value="ECO:0007669"/>
    <property type="project" value="InterPro"/>
</dbReference>
<feature type="domain" description="Response regulatory" evidence="2">
    <location>
        <begin position="19"/>
        <end position="135"/>
    </location>
</feature>
<dbReference type="Pfam" id="PF00072">
    <property type="entry name" value="Response_reg"/>
    <property type="match status" value="1"/>
</dbReference>
<dbReference type="EMBL" id="MLCO01000221">
    <property type="protein sequence ID" value="ONG49744.1"/>
    <property type="molecule type" value="Genomic_DNA"/>
</dbReference>
<dbReference type="AlphaFoldDB" id="A0A1V2GZ23"/>
<gene>
    <name evidence="3" type="ORF">BKE38_20380</name>
</gene>
<proteinExistence type="predicted"/>
<dbReference type="CDD" id="cd00156">
    <property type="entry name" value="REC"/>
    <property type="match status" value="1"/>
</dbReference>
<feature type="modified residue" description="4-aspartylphosphate" evidence="1">
    <location>
        <position position="68"/>
    </location>
</feature>
<dbReference type="Gene3D" id="3.40.50.2300">
    <property type="match status" value="1"/>
</dbReference>
<evidence type="ECO:0000256" key="1">
    <source>
        <dbReference type="PROSITE-ProRule" id="PRU00169"/>
    </source>
</evidence>
<dbReference type="InterPro" id="IPR052048">
    <property type="entry name" value="ST_Response_Regulator"/>
</dbReference>
<keyword evidence="1" id="KW-0597">Phosphoprotein</keyword>
<dbReference type="PANTHER" id="PTHR43228:SF1">
    <property type="entry name" value="TWO-COMPONENT RESPONSE REGULATOR ARR22"/>
    <property type="match status" value="1"/>
</dbReference>
<accession>A0A1V2GZ23</accession>
<dbReference type="Proteomes" id="UP000188879">
    <property type="component" value="Unassembled WGS sequence"/>
</dbReference>
<evidence type="ECO:0000259" key="2">
    <source>
        <dbReference type="PROSITE" id="PS50110"/>
    </source>
</evidence>
<comment type="caution">
    <text evidence="3">The sequence shown here is derived from an EMBL/GenBank/DDBJ whole genome shotgun (WGS) entry which is preliminary data.</text>
</comment>
<name>A0A1V2GZ23_9PROT</name>
<dbReference type="PANTHER" id="PTHR43228">
    <property type="entry name" value="TWO-COMPONENT RESPONSE REGULATOR"/>
    <property type="match status" value="1"/>
</dbReference>
<dbReference type="InterPro" id="IPR001789">
    <property type="entry name" value="Sig_transdc_resp-reg_receiver"/>
</dbReference>
<dbReference type="OrthoDB" id="9800897at2"/>
<sequence>MPGIGRQILRSAGVDEALTVLVVDDSRVVRKLARRMLEKHGAVVTEAADGQEALDACRLGLPKLVLLDWNMPVMDGLEFLKAARAEFGPDEPLVMLCTTENDFERILMALGAGAQEYIMKPFDDEILTGKLAQLGLVPEPAGS</sequence>
<reference evidence="3 4" key="1">
    <citation type="submission" date="2016-10" db="EMBL/GenBank/DDBJ databases">
        <title>Draft Genome sequence of Roseomonas sp. strain M3.</title>
        <authorList>
            <person name="Subhash Y."/>
            <person name="Lee S."/>
        </authorList>
    </citation>
    <scope>NUCLEOTIDE SEQUENCE [LARGE SCALE GENOMIC DNA]</scope>
    <source>
        <strain evidence="3 4">M3</strain>
    </source>
</reference>
<dbReference type="InterPro" id="IPR011006">
    <property type="entry name" value="CheY-like_superfamily"/>
</dbReference>
<keyword evidence="4" id="KW-1185">Reference proteome</keyword>
<dbReference type="RefSeq" id="WP_076959160.1">
    <property type="nucleotide sequence ID" value="NZ_MLCO01000221.1"/>
</dbReference>
<organism evidence="3 4">
    <name type="scientific">Teichococcus deserti</name>
    <dbReference type="NCBI Taxonomy" id="1817963"/>
    <lineage>
        <taxon>Bacteria</taxon>
        <taxon>Pseudomonadati</taxon>
        <taxon>Pseudomonadota</taxon>
        <taxon>Alphaproteobacteria</taxon>
        <taxon>Acetobacterales</taxon>
        <taxon>Roseomonadaceae</taxon>
        <taxon>Roseomonas</taxon>
    </lineage>
</organism>
<dbReference type="SMART" id="SM00448">
    <property type="entry name" value="REC"/>
    <property type="match status" value="1"/>
</dbReference>
<evidence type="ECO:0000313" key="3">
    <source>
        <dbReference type="EMBL" id="ONG49744.1"/>
    </source>
</evidence>